<dbReference type="AlphaFoldDB" id="A0A2G5PF47"/>
<dbReference type="InterPro" id="IPR013736">
    <property type="entry name" value="Xaa-Pro_dipept_C"/>
</dbReference>
<dbReference type="Pfam" id="PF08530">
    <property type="entry name" value="PepX_C"/>
    <property type="match status" value="1"/>
</dbReference>
<evidence type="ECO:0000259" key="3">
    <source>
        <dbReference type="SMART" id="SM00939"/>
    </source>
</evidence>
<dbReference type="InterPro" id="IPR005674">
    <property type="entry name" value="CocE/Ser_esterase"/>
</dbReference>
<comment type="caution">
    <text evidence="4">The sequence shown here is derived from an EMBL/GenBank/DDBJ whole genome shotgun (WGS) entry which is preliminary data.</text>
</comment>
<accession>A0A2G5PF47</accession>
<dbReference type="OrthoDB" id="5240615at2"/>
<dbReference type="NCBIfam" id="TIGR00976">
    <property type="entry name" value="CocE_NonD"/>
    <property type="match status" value="1"/>
</dbReference>
<dbReference type="Gene3D" id="2.60.120.260">
    <property type="entry name" value="Galactose-binding domain-like"/>
    <property type="match status" value="1"/>
</dbReference>
<dbReference type="PANTHER" id="PTHR43056">
    <property type="entry name" value="PEPTIDASE S9 PROLYL OLIGOPEPTIDASE"/>
    <property type="match status" value="1"/>
</dbReference>
<name>A0A2G5PF47_9MYCO</name>
<dbReference type="SUPFAM" id="SSF53474">
    <property type="entry name" value="alpha/beta-Hydrolases"/>
    <property type="match status" value="1"/>
</dbReference>
<keyword evidence="5" id="KW-1185">Reference proteome</keyword>
<dbReference type="SUPFAM" id="SSF49785">
    <property type="entry name" value="Galactose-binding domain-like"/>
    <property type="match status" value="1"/>
</dbReference>
<keyword evidence="1" id="KW-0378">Hydrolase</keyword>
<dbReference type="InterPro" id="IPR000383">
    <property type="entry name" value="Xaa-Pro-like_dom"/>
</dbReference>
<proteinExistence type="predicted"/>
<dbReference type="Gene3D" id="3.40.50.1820">
    <property type="entry name" value="alpha/beta hydrolase"/>
    <property type="match status" value="1"/>
</dbReference>
<feature type="compositionally biased region" description="Basic and acidic residues" evidence="2">
    <location>
        <begin position="1"/>
        <end position="17"/>
    </location>
</feature>
<organism evidence="4 5">
    <name type="scientific">Mycolicibacterium brumae</name>
    <dbReference type="NCBI Taxonomy" id="85968"/>
    <lineage>
        <taxon>Bacteria</taxon>
        <taxon>Bacillati</taxon>
        <taxon>Actinomycetota</taxon>
        <taxon>Actinomycetes</taxon>
        <taxon>Mycobacteriales</taxon>
        <taxon>Mycobacteriaceae</taxon>
        <taxon>Mycolicibacterium</taxon>
    </lineage>
</organism>
<dbReference type="PANTHER" id="PTHR43056:SF10">
    <property type="entry name" value="COCE_NOND FAMILY, PUTATIVE (AFU_ORTHOLOGUE AFUA_7G00600)-RELATED"/>
    <property type="match status" value="1"/>
</dbReference>
<evidence type="ECO:0000256" key="2">
    <source>
        <dbReference type="SAM" id="MobiDB-lite"/>
    </source>
</evidence>
<dbReference type="GO" id="GO:0008239">
    <property type="term" value="F:dipeptidyl-peptidase activity"/>
    <property type="evidence" value="ECO:0007669"/>
    <property type="project" value="InterPro"/>
</dbReference>
<reference evidence="4 5" key="1">
    <citation type="journal article" date="2017" name="Infect. Genet. Evol.">
        <title>The new phylogeny of the genus Mycobacterium: The old and the news.</title>
        <authorList>
            <person name="Tortoli E."/>
            <person name="Fedrizzi T."/>
            <person name="Meehan C.J."/>
            <person name="Trovato A."/>
            <person name="Grottola A."/>
            <person name="Giacobazzi E."/>
            <person name="Serpini G.F."/>
            <person name="Tagliazucchi S."/>
            <person name="Fabio A."/>
            <person name="Bettua C."/>
            <person name="Bertorelli R."/>
            <person name="Frascaro F."/>
            <person name="De Sanctis V."/>
            <person name="Pecorari M."/>
            <person name="Jousson O."/>
            <person name="Segata N."/>
            <person name="Cirillo D.M."/>
        </authorList>
    </citation>
    <scope>NUCLEOTIDE SEQUENCE [LARGE SCALE GENOMIC DNA]</scope>
    <source>
        <strain evidence="4 5">CIP1034565</strain>
    </source>
</reference>
<dbReference type="InterPro" id="IPR029058">
    <property type="entry name" value="AB_hydrolase_fold"/>
</dbReference>
<dbReference type="Pfam" id="PF02129">
    <property type="entry name" value="Peptidase_S15"/>
    <property type="match status" value="1"/>
</dbReference>
<sequence length="630" mass="68423">MHPETTRPAADRPDPGARFDIGPEIYPKTHLDSTVVIPMSDGIMLCADLFRPADDAGAPVAEPLPTVVQFTAYNRVVHRTVGRLAPMLARVADWVAPSDRSRFQRRDLLHGPASGIADVWSQNRALLARGYAVVVVDVRGAGTSTGEWDFFSPREQQDYREALEWIGAQPWCDGRLGTTGISYAGIAGLLAGAQRPKGLDAVFASMAGEDAPRELGLTGGVITPLMGVWLAAVNFAKWAPSPRTLFVNGLWPKYLTDRISHPASWLGRAIKILGVDGHPDGYLNDQWAQRTPELENIRCATLIHAGWHDVYNRSTFAMYDRIPTPPGRKQVVVDEGYHLSAGAGFGEPGGPPRLDELQCAWFDRWLRDIDNGVDGYGPITLRRQGNGWLTQPQFPDPAAEVRRLYLHAAPSGSAGHAALDASLREDPPTERSVLGLPAARSSFASNNTAIITTGLSVLFGPDFFADERRAEAGAVTFSTEPFDHDVVISGPMNLRLRAVAGGADAFWSVTVSDVEPTGTSVALTRGALLSSRRAVNEKASTYVDGQLLFPIHSLRAEDAHPLTPGQPFDIDIEINPTDAVLRCGHRLRVAVAAGSFPRHYLPRWLKNRVRGQSVLIDPANPGHLTFLSVP</sequence>
<feature type="region of interest" description="Disordered" evidence="2">
    <location>
        <begin position="1"/>
        <end position="21"/>
    </location>
</feature>
<dbReference type="InterPro" id="IPR008979">
    <property type="entry name" value="Galactose-bd-like_sf"/>
</dbReference>
<evidence type="ECO:0000313" key="4">
    <source>
        <dbReference type="EMBL" id="PIB76916.1"/>
    </source>
</evidence>
<dbReference type="InterPro" id="IPR050585">
    <property type="entry name" value="Xaa-Pro_dipeptidyl-ppase/CocE"/>
</dbReference>
<protein>
    <recommendedName>
        <fullName evidence="3">Xaa-Pro dipeptidyl-peptidase C-terminal domain-containing protein</fullName>
    </recommendedName>
</protein>
<evidence type="ECO:0000256" key="1">
    <source>
        <dbReference type="ARBA" id="ARBA00022801"/>
    </source>
</evidence>
<dbReference type="SMART" id="SM00939">
    <property type="entry name" value="PepX_C"/>
    <property type="match status" value="1"/>
</dbReference>
<dbReference type="EMBL" id="PDCN02000003">
    <property type="protein sequence ID" value="PIB76916.1"/>
    <property type="molecule type" value="Genomic_DNA"/>
</dbReference>
<dbReference type="RefSeq" id="WP_090589114.1">
    <property type="nucleotide sequence ID" value="NZ_CP104302.1"/>
</dbReference>
<gene>
    <name evidence="4" type="ORF">CQY22_004585</name>
</gene>
<dbReference type="Proteomes" id="UP000230551">
    <property type="component" value="Unassembled WGS sequence"/>
</dbReference>
<evidence type="ECO:0000313" key="5">
    <source>
        <dbReference type="Proteomes" id="UP000230551"/>
    </source>
</evidence>
<feature type="domain" description="Xaa-Pro dipeptidyl-peptidase C-terminal" evidence="3">
    <location>
        <begin position="359"/>
        <end position="625"/>
    </location>
</feature>